<keyword evidence="4" id="KW-1185">Reference proteome</keyword>
<dbReference type="SUPFAM" id="SSF53474">
    <property type="entry name" value="alpha/beta-Hydrolases"/>
    <property type="match status" value="1"/>
</dbReference>
<dbReference type="InterPro" id="IPR029058">
    <property type="entry name" value="AB_hydrolase_fold"/>
</dbReference>
<keyword evidence="2" id="KW-1133">Transmembrane helix</keyword>
<feature type="region of interest" description="Disordered" evidence="1">
    <location>
        <begin position="210"/>
        <end position="264"/>
    </location>
</feature>
<evidence type="ECO:0000256" key="2">
    <source>
        <dbReference type="SAM" id="Phobius"/>
    </source>
</evidence>
<keyword evidence="2" id="KW-0472">Membrane</keyword>
<reference evidence="3 4" key="1">
    <citation type="submission" date="2024-02" db="EMBL/GenBank/DDBJ databases">
        <authorList>
            <person name="Chen Y."/>
            <person name="Shah S."/>
            <person name="Dougan E. K."/>
            <person name="Thang M."/>
            <person name="Chan C."/>
        </authorList>
    </citation>
    <scope>NUCLEOTIDE SEQUENCE [LARGE SCALE GENOMIC DNA]</scope>
</reference>
<accession>A0ABP0LC06</accession>
<dbReference type="Proteomes" id="UP001642464">
    <property type="component" value="Unassembled WGS sequence"/>
</dbReference>
<sequence>SPPQRLPLLDDAGKLGRRFGREDSRLSVLEDAPSRLWARRVRQCLAWTWLVPLVAVLGSALLLGVGVGALAGTLEVFPHAGVVVMALGFLLPPVVVLLQVALSQPSRKASQYDEFFSDALLEEMLSGENVLDVYTVTTRGASPQDGNVVVFLGGVGGVPETWRPQVEALVDGGFCTIQIQLPGSGCLGAVRFSLPRAAQTVLRVLEQEVFETPDEEGSQNGDEEGILAGMPRSSGTATASTSTSGADSAVGRQAAEDQSANGSASHAHPRKIVLVGWGMAAHVAMYLASSRRLGSRRLAGIALFGTPTLPNMSRTWIDSLYVGAFRVGWIAQLARLAEYAQMSKAVRRTVSLEALSPAARADWGDSFAVWQDGLRLACAEFEGPVLCASGLQSFVSEAELLFGARLALSGSNVEAAVDPLLGKSTLRSFPKVSSGVLVSRLLLEFASSSFI</sequence>
<gene>
    <name evidence="3" type="ORF">SCF082_LOCUS21833</name>
</gene>
<evidence type="ECO:0008006" key="5">
    <source>
        <dbReference type="Google" id="ProtNLM"/>
    </source>
</evidence>
<dbReference type="EMBL" id="CAXAMM010015566">
    <property type="protein sequence ID" value="CAK9036700.1"/>
    <property type="molecule type" value="Genomic_DNA"/>
</dbReference>
<feature type="compositionally biased region" description="Acidic residues" evidence="1">
    <location>
        <begin position="210"/>
        <end position="225"/>
    </location>
</feature>
<keyword evidence="2" id="KW-0812">Transmembrane</keyword>
<evidence type="ECO:0000313" key="3">
    <source>
        <dbReference type="EMBL" id="CAK9036700.1"/>
    </source>
</evidence>
<evidence type="ECO:0000313" key="4">
    <source>
        <dbReference type="Proteomes" id="UP001642464"/>
    </source>
</evidence>
<comment type="caution">
    <text evidence="3">The sequence shown here is derived from an EMBL/GenBank/DDBJ whole genome shotgun (WGS) entry which is preliminary data.</text>
</comment>
<name>A0ABP0LC06_9DINO</name>
<feature type="compositionally biased region" description="Low complexity" evidence="1">
    <location>
        <begin position="233"/>
        <end position="249"/>
    </location>
</feature>
<evidence type="ECO:0000256" key="1">
    <source>
        <dbReference type="SAM" id="MobiDB-lite"/>
    </source>
</evidence>
<protein>
    <recommendedName>
        <fullName evidence="5">AB hydrolase-1 domain-containing protein</fullName>
    </recommendedName>
</protein>
<feature type="transmembrane region" description="Helical" evidence="2">
    <location>
        <begin position="77"/>
        <end position="102"/>
    </location>
</feature>
<dbReference type="Gene3D" id="3.40.50.1820">
    <property type="entry name" value="alpha/beta hydrolase"/>
    <property type="match status" value="1"/>
</dbReference>
<feature type="non-terminal residue" evidence="3">
    <location>
        <position position="1"/>
    </location>
</feature>
<feature type="transmembrane region" description="Helical" evidence="2">
    <location>
        <begin position="44"/>
        <end position="71"/>
    </location>
</feature>
<proteinExistence type="predicted"/>
<organism evidence="3 4">
    <name type="scientific">Durusdinium trenchii</name>
    <dbReference type="NCBI Taxonomy" id="1381693"/>
    <lineage>
        <taxon>Eukaryota</taxon>
        <taxon>Sar</taxon>
        <taxon>Alveolata</taxon>
        <taxon>Dinophyceae</taxon>
        <taxon>Suessiales</taxon>
        <taxon>Symbiodiniaceae</taxon>
        <taxon>Durusdinium</taxon>
    </lineage>
</organism>